<dbReference type="Proteomes" id="UP000193870">
    <property type="component" value="Unassembled WGS sequence"/>
</dbReference>
<evidence type="ECO:0000313" key="2">
    <source>
        <dbReference type="Proteomes" id="UP000193870"/>
    </source>
</evidence>
<proteinExistence type="predicted"/>
<accession>A0A1Y5RER0</accession>
<organism evidence="1 2">
    <name type="scientific">Palleronia marisminoris</name>
    <dbReference type="NCBI Taxonomy" id="315423"/>
    <lineage>
        <taxon>Bacteria</taxon>
        <taxon>Pseudomonadati</taxon>
        <taxon>Pseudomonadota</taxon>
        <taxon>Alphaproteobacteria</taxon>
        <taxon>Rhodobacterales</taxon>
        <taxon>Roseobacteraceae</taxon>
        <taxon>Palleronia</taxon>
    </lineage>
</organism>
<dbReference type="STRING" id="315423.SAMN04488020_101343"/>
<name>A0A1Y5RER0_9RHOB</name>
<dbReference type="AlphaFoldDB" id="A0A1Y5RER0"/>
<evidence type="ECO:0008006" key="3">
    <source>
        <dbReference type="Google" id="ProtNLM"/>
    </source>
</evidence>
<keyword evidence="2" id="KW-1185">Reference proteome</keyword>
<evidence type="ECO:0000313" key="1">
    <source>
        <dbReference type="EMBL" id="SLN15736.1"/>
    </source>
</evidence>
<gene>
    <name evidence="1" type="ORF">PAM7066_00343</name>
</gene>
<dbReference type="RefSeq" id="WP_085852375.1">
    <property type="nucleotide sequence ID" value="NZ_FOPF01000001.1"/>
</dbReference>
<protein>
    <recommendedName>
        <fullName evidence="3">TadE-like protein</fullName>
    </recommendedName>
</protein>
<dbReference type="EMBL" id="FWFV01000001">
    <property type="protein sequence ID" value="SLN15736.1"/>
    <property type="molecule type" value="Genomic_DNA"/>
</dbReference>
<sequence length="175" mass="19063">MRLLSRLCTFLRAADGAASVEIVVLFPLMLWPFLTGMEAGVMQMRRVMFEYAVDVVARDVRMGISGYGTAAEIRAAVCETATVIPDCESDLMLDLSRVDLGSFTASEGAVTCRNRDLEVQPATTFKPGTQNELMLMRFCVLYDPIFPGVGIGARMDQVSGGGVAMVTETFFVNEP</sequence>
<dbReference type="OrthoDB" id="7907064at2"/>
<reference evidence="1 2" key="1">
    <citation type="submission" date="2017-03" db="EMBL/GenBank/DDBJ databases">
        <authorList>
            <person name="Afonso C.L."/>
            <person name="Miller P.J."/>
            <person name="Scott M.A."/>
            <person name="Spackman E."/>
            <person name="Goraichik I."/>
            <person name="Dimitrov K.M."/>
            <person name="Suarez D.L."/>
            <person name="Swayne D.E."/>
        </authorList>
    </citation>
    <scope>NUCLEOTIDE SEQUENCE [LARGE SCALE GENOMIC DNA]</scope>
    <source>
        <strain evidence="1 2">CECT 7066</strain>
    </source>
</reference>